<evidence type="ECO:0000256" key="1">
    <source>
        <dbReference type="ARBA" id="ARBA00004814"/>
    </source>
</evidence>
<accession>A0A5E4TEX5</accession>
<dbReference type="InterPro" id="IPR036188">
    <property type="entry name" value="FAD/NAD-bd_sf"/>
</dbReference>
<dbReference type="GO" id="GO:0050361">
    <property type="term" value="F:tryptophan 2-monooxygenase activity"/>
    <property type="evidence" value="ECO:0007669"/>
    <property type="project" value="UniProtKB-EC"/>
</dbReference>
<name>A0A5E4TEX5_9BURK</name>
<dbReference type="AlphaFoldDB" id="A0A5E4TEX5"/>
<evidence type="ECO:0000259" key="7">
    <source>
        <dbReference type="Pfam" id="PF01593"/>
    </source>
</evidence>
<dbReference type="InterPro" id="IPR050281">
    <property type="entry name" value="Flavin_monoamine_oxidase"/>
</dbReference>
<dbReference type="PANTHER" id="PTHR10742">
    <property type="entry name" value="FLAVIN MONOAMINE OXIDASE"/>
    <property type="match status" value="1"/>
</dbReference>
<organism evidence="8 9">
    <name type="scientific">Pandoraea terrae</name>
    <dbReference type="NCBI Taxonomy" id="1537710"/>
    <lineage>
        <taxon>Bacteria</taxon>
        <taxon>Pseudomonadati</taxon>
        <taxon>Pseudomonadota</taxon>
        <taxon>Betaproteobacteria</taxon>
        <taxon>Burkholderiales</taxon>
        <taxon>Burkholderiaceae</taxon>
        <taxon>Pandoraea</taxon>
    </lineage>
</organism>
<comment type="catalytic activity">
    <reaction evidence="6">
        <text>L-tryptophan + O2 = indole-3-acetamide + CO2 + H2O</text>
        <dbReference type="Rhea" id="RHEA:16165"/>
        <dbReference type="ChEBI" id="CHEBI:15377"/>
        <dbReference type="ChEBI" id="CHEBI:15379"/>
        <dbReference type="ChEBI" id="CHEBI:16031"/>
        <dbReference type="ChEBI" id="CHEBI:16526"/>
        <dbReference type="ChEBI" id="CHEBI:57912"/>
        <dbReference type="EC" id="1.13.12.3"/>
    </reaction>
</comment>
<evidence type="ECO:0000256" key="3">
    <source>
        <dbReference type="ARBA" id="ARBA00012535"/>
    </source>
</evidence>
<comment type="similarity">
    <text evidence="2">Belongs to the tryptophan 2-monooxygenase family.</text>
</comment>
<dbReference type="GO" id="GO:0009063">
    <property type="term" value="P:amino acid catabolic process"/>
    <property type="evidence" value="ECO:0007669"/>
    <property type="project" value="TreeGrafter"/>
</dbReference>
<evidence type="ECO:0000256" key="6">
    <source>
        <dbReference type="ARBA" id="ARBA00047321"/>
    </source>
</evidence>
<dbReference type="GO" id="GO:0009851">
    <property type="term" value="P:auxin biosynthetic process"/>
    <property type="evidence" value="ECO:0007669"/>
    <property type="project" value="UniProtKB-KW"/>
</dbReference>
<feature type="domain" description="Amine oxidase" evidence="7">
    <location>
        <begin position="67"/>
        <end position="526"/>
    </location>
</feature>
<proteinExistence type="inferred from homology"/>
<evidence type="ECO:0000313" key="8">
    <source>
        <dbReference type="EMBL" id="VVD86377.1"/>
    </source>
</evidence>
<evidence type="ECO:0000256" key="4">
    <source>
        <dbReference type="ARBA" id="ARBA00017871"/>
    </source>
</evidence>
<keyword evidence="5" id="KW-0073">Auxin biosynthesis</keyword>
<dbReference type="Pfam" id="PF01593">
    <property type="entry name" value="Amino_oxidase"/>
    <property type="match status" value="1"/>
</dbReference>
<dbReference type="Gene3D" id="1.20.1440.240">
    <property type="match status" value="1"/>
</dbReference>
<dbReference type="PRINTS" id="PR00411">
    <property type="entry name" value="PNDRDTASEI"/>
</dbReference>
<dbReference type="InterPro" id="IPR002937">
    <property type="entry name" value="Amino_oxidase"/>
</dbReference>
<dbReference type="Proteomes" id="UP000414233">
    <property type="component" value="Unassembled WGS sequence"/>
</dbReference>
<gene>
    <name evidence="8" type="ORF">PTE30175_01327</name>
</gene>
<protein>
    <recommendedName>
        <fullName evidence="4">Tryptophan 2-monooxygenase</fullName>
        <ecNumber evidence="3">1.13.12.3</ecNumber>
    </recommendedName>
</protein>
<dbReference type="Gene3D" id="3.50.50.60">
    <property type="entry name" value="FAD/NAD(P)-binding domain"/>
    <property type="match status" value="1"/>
</dbReference>
<dbReference type="Gene3D" id="3.90.660.10">
    <property type="match status" value="1"/>
</dbReference>
<keyword evidence="9" id="KW-1185">Reference proteome</keyword>
<dbReference type="EC" id="1.13.12.3" evidence="3"/>
<dbReference type="EMBL" id="CABPRZ010000004">
    <property type="protein sequence ID" value="VVD86377.1"/>
    <property type="molecule type" value="Genomic_DNA"/>
</dbReference>
<evidence type="ECO:0000256" key="5">
    <source>
        <dbReference type="ARBA" id="ARBA00023070"/>
    </source>
</evidence>
<dbReference type="PROSITE" id="PS51318">
    <property type="entry name" value="TAT"/>
    <property type="match status" value="1"/>
</dbReference>
<dbReference type="GO" id="GO:0001716">
    <property type="term" value="F:L-amino-acid oxidase activity"/>
    <property type="evidence" value="ECO:0007669"/>
    <property type="project" value="TreeGrafter"/>
</dbReference>
<dbReference type="SUPFAM" id="SSF51905">
    <property type="entry name" value="FAD/NAD(P)-binding domain"/>
    <property type="match status" value="1"/>
</dbReference>
<dbReference type="PANTHER" id="PTHR10742:SF342">
    <property type="entry name" value="AMINE OXIDASE"/>
    <property type="match status" value="1"/>
</dbReference>
<dbReference type="InterPro" id="IPR006311">
    <property type="entry name" value="TAT_signal"/>
</dbReference>
<evidence type="ECO:0000256" key="2">
    <source>
        <dbReference type="ARBA" id="ARBA00005833"/>
    </source>
</evidence>
<reference evidence="8 9" key="1">
    <citation type="submission" date="2019-08" db="EMBL/GenBank/DDBJ databases">
        <authorList>
            <person name="Peeters C."/>
        </authorList>
    </citation>
    <scope>NUCLEOTIDE SEQUENCE [LARGE SCALE GENOMIC DNA]</scope>
    <source>
        <strain evidence="8 9">LMG 30175</strain>
    </source>
</reference>
<comment type="pathway">
    <text evidence="1">Plant hormone metabolism; auxin biosynthesis.</text>
</comment>
<sequence length="536" mass="59289">MRGREGPPKDSMTRRDLLSMVGKAAGGAAMYHAMSTLGFAAESTYAGPIQLQGAPKGTTVLVLGAGVAGLVAAYELRRAGYRVKVLEYNKRAGGRAWTIRGGDEYTELGGFKQRCEFDKGLYINPGPWRIPYHHYGILDYARRFNVPLEPFVQVNYNAYLHSKHAYGGKPQRYRHVQSDYQGHVAELLGKAVNSHQLDASVTKEDQDKLLESLRAWGALDKEYRYAASSATSDRRGYDVDPGGGLMPAAVPSQPLKGDELLRSGLWKYLADGSEYEYQSAIFQPVGGMDQIAQAIYRQVKDLVQFHAKVTKIDQNNSGVTVTYVDANDATGVPHTVKADWCLCTIPLSILSEIDVTVSQPMLDAIHAVPYEASVKVGLQFKRRFWEQDEQIYGGITYTDLPIAKISYPSTGYGHPGKGVLLGAYIWGPNAYEFTAMTPQARVQEAVRQGATIHPQYLETFETGVSVGWHRVPFTNGCFGLWTEQARRDHYQNLCRIDGRIALAGEHASFIPAWQEGAVLSSLDAIQRMHARITSRA</sequence>
<dbReference type="SUPFAM" id="SSF54373">
    <property type="entry name" value="FAD-linked reductases, C-terminal domain"/>
    <property type="match status" value="1"/>
</dbReference>
<evidence type="ECO:0000313" key="9">
    <source>
        <dbReference type="Proteomes" id="UP000414233"/>
    </source>
</evidence>